<feature type="binding site" evidence="2">
    <location>
        <position position="72"/>
    </location>
    <ligand>
        <name>substrate</name>
    </ligand>
</feature>
<comment type="similarity">
    <text evidence="2">Belongs to the UPP synthase family.</text>
</comment>
<dbReference type="Pfam" id="PF01255">
    <property type="entry name" value="Prenyltransf"/>
    <property type="match status" value="1"/>
</dbReference>
<keyword evidence="4" id="KW-1185">Reference proteome</keyword>
<feature type="binding site" evidence="2">
    <location>
        <begin position="112"/>
        <end position="114"/>
    </location>
    <ligand>
        <name>substrate</name>
    </ligand>
</feature>
<feature type="binding site" evidence="2">
    <location>
        <position position="116"/>
    </location>
    <ligand>
        <name>substrate</name>
    </ligand>
</feature>
<comment type="subunit">
    <text evidence="2">Homodimer.</text>
</comment>
<proteinExistence type="inferred from homology"/>
<evidence type="ECO:0000256" key="2">
    <source>
        <dbReference type="HAMAP-Rule" id="MF_01139"/>
    </source>
</evidence>
<dbReference type="EC" id="2.5.1.-" evidence="2"/>
<keyword evidence="2" id="KW-0460">Magnesium</keyword>
<feature type="binding site" evidence="2">
    <location>
        <begin position="241"/>
        <end position="243"/>
    </location>
    <ligand>
        <name>substrate</name>
    </ligand>
</feature>
<dbReference type="SUPFAM" id="SSF64005">
    <property type="entry name" value="Undecaprenyl diphosphate synthase"/>
    <property type="match status" value="1"/>
</dbReference>
<comment type="cofactor">
    <cofactor evidence="2">
        <name>Mg(2+)</name>
        <dbReference type="ChEBI" id="CHEBI:18420"/>
    </cofactor>
    <text evidence="2">Binds 2 magnesium ions per subunit.</text>
</comment>
<feature type="active site" description="Proton acceptor" evidence="2">
    <location>
        <position position="115"/>
    </location>
</feature>
<feature type="binding site" evidence="2">
    <location>
        <position position="84"/>
    </location>
    <ligand>
        <name>substrate</name>
    </ligand>
</feature>
<dbReference type="InterPro" id="IPR018520">
    <property type="entry name" value="UPP_synth-like_CS"/>
</dbReference>
<comment type="caution">
    <text evidence="2">Lacks conserved residue(s) required for the propagation of feature annotation.</text>
</comment>
<dbReference type="Gene3D" id="3.40.1180.10">
    <property type="entry name" value="Decaprenyl diphosphate synthase-like"/>
    <property type="match status" value="1"/>
</dbReference>
<name>A0ABR9YTW2_9PROT</name>
<dbReference type="GO" id="GO:0008834">
    <property type="term" value="F:ditrans,polycis-undecaprenyl-diphosphate synthase [(2E,6E)-farnesyl-diphosphate specific] activity"/>
    <property type="evidence" value="ECO:0007669"/>
    <property type="project" value="UniProtKB-EC"/>
</dbReference>
<feature type="binding site" evidence="2">
    <location>
        <position position="235"/>
    </location>
    <ligand>
        <name>substrate</name>
    </ligand>
</feature>
<dbReference type="InterPro" id="IPR036424">
    <property type="entry name" value="UPP_synth-like_sf"/>
</dbReference>
<dbReference type="NCBIfam" id="TIGR00055">
    <property type="entry name" value="uppS"/>
    <property type="match status" value="1"/>
</dbReference>
<keyword evidence="1 2" id="KW-0808">Transferase</keyword>
<dbReference type="PROSITE" id="PS01066">
    <property type="entry name" value="UPP_SYNTHASE"/>
    <property type="match status" value="1"/>
</dbReference>
<comment type="function">
    <text evidence="2">Catalyzes the condensation of isopentenyl diphosphate (IPP) with allylic pyrophosphates generating different type of terpenoids.</text>
</comment>
<feature type="binding site" evidence="2">
    <location>
        <position position="254"/>
    </location>
    <ligand>
        <name>Mg(2+)</name>
        <dbReference type="ChEBI" id="CHEBI:18420"/>
    </ligand>
</feature>
<dbReference type="InterPro" id="IPR001441">
    <property type="entry name" value="UPP_synth-like"/>
</dbReference>
<dbReference type="PANTHER" id="PTHR10291">
    <property type="entry name" value="DEHYDRODOLICHYL DIPHOSPHATE SYNTHASE FAMILY MEMBER"/>
    <property type="match status" value="1"/>
</dbReference>
<feature type="binding site" evidence="2">
    <location>
        <begin position="68"/>
        <end position="71"/>
    </location>
    <ligand>
        <name>substrate</name>
    </ligand>
</feature>
<comment type="caution">
    <text evidence="3">The sequence shown here is derived from an EMBL/GenBank/DDBJ whole genome shotgun (WGS) entry which is preliminary data.</text>
</comment>
<dbReference type="CDD" id="cd00475">
    <property type="entry name" value="Cis_IPPS"/>
    <property type="match status" value="1"/>
</dbReference>
<protein>
    <recommendedName>
        <fullName evidence="2">Isoprenyl transferase</fullName>
        <ecNumber evidence="2">2.5.1.-</ecNumber>
    </recommendedName>
</protein>
<evidence type="ECO:0000256" key="1">
    <source>
        <dbReference type="ARBA" id="ARBA00022679"/>
    </source>
</evidence>
<feature type="active site" evidence="2">
    <location>
        <position position="67"/>
    </location>
</feature>
<feature type="binding site" evidence="2">
    <location>
        <position position="67"/>
    </location>
    <ligand>
        <name>Mg(2+)</name>
        <dbReference type="ChEBI" id="CHEBI:18420"/>
    </ligand>
</feature>
<keyword evidence="2" id="KW-0479">Metal-binding</keyword>
<reference evidence="4" key="1">
    <citation type="submission" date="2020-04" db="EMBL/GenBank/DDBJ databases">
        <title>Description of novel Gluconacetobacter.</title>
        <authorList>
            <person name="Sombolestani A."/>
        </authorList>
    </citation>
    <scope>NUCLEOTIDE SEQUENCE [LARGE SCALE GENOMIC DNA]</scope>
    <source>
        <strain evidence="4">LMG 1745</strain>
    </source>
</reference>
<feature type="binding site" evidence="2">
    <location>
        <position position="118"/>
    </location>
    <ligand>
        <name>substrate</name>
    </ligand>
</feature>
<dbReference type="HAMAP" id="MF_01139">
    <property type="entry name" value="ISPT"/>
    <property type="match status" value="1"/>
</dbReference>
<accession>A0ABR9YTW2</accession>
<organism evidence="3 4">
    <name type="scientific">Gluconobacter cadivus</name>
    <dbReference type="NCBI Taxonomy" id="2728101"/>
    <lineage>
        <taxon>Bacteria</taxon>
        <taxon>Pseudomonadati</taxon>
        <taxon>Pseudomonadota</taxon>
        <taxon>Alphaproteobacteria</taxon>
        <taxon>Acetobacterales</taxon>
        <taxon>Acetobacteraceae</taxon>
        <taxon>Gluconobacter</taxon>
    </lineage>
</organism>
<evidence type="ECO:0000313" key="3">
    <source>
        <dbReference type="EMBL" id="MBF0887631.1"/>
    </source>
</evidence>
<dbReference type="PANTHER" id="PTHR10291:SF0">
    <property type="entry name" value="DEHYDRODOLICHYL DIPHOSPHATE SYNTHASE 2"/>
    <property type="match status" value="1"/>
</dbReference>
<dbReference type="EMBL" id="JABCQH010000002">
    <property type="protein sequence ID" value="MBF0887631.1"/>
    <property type="molecule type" value="Genomic_DNA"/>
</dbReference>
<reference evidence="3 4" key="2">
    <citation type="submission" date="2020-11" db="EMBL/GenBank/DDBJ databases">
        <title>Description of novel Gluconobacter species.</title>
        <authorList>
            <person name="Cleenwerck I."/>
            <person name="Cnockaert M."/>
            <person name="Borremans W."/>
            <person name="Wieme A.D."/>
            <person name="De Vuyst L."/>
            <person name="Vandamme P."/>
        </authorList>
    </citation>
    <scope>NUCLEOTIDE SEQUENCE [LARGE SCALE GENOMIC DNA]</scope>
    <source>
        <strain evidence="3 4">LMG 1745</strain>
    </source>
</reference>
<dbReference type="Proteomes" id="UP000662701">
    <property type="component" value="Unassembled WGS sequence"/>
</dbReference>
<sequence length="289" mass="32137">MDGCHPEADGPVHQESGRYFRGQRTRDQTGLIAHLPLGSFPRSEGTVSSPAGGGANAVPVHVAVIMDGNGRWARARRLPVIAGHRQGAESVQKCVRAAIQQGVRYLTLYAFSSENWRRSTKEVGDLTSLLRFYLRHKINELHAQGVRLRIIGEPERFEGPLREELRRAETLTLHNTTLTLTLALSYGGRAEIVQAARRLAEDAVAGRITPDNITENTLHDALQTADMPDPDLVIRTSGECRLSNFLLWQSAYAELIFMDVLWPDFGESEFLDALSRFAGRQRRFGGRPA</sequence>
<evidence type="ECO:0000313" key="4">
    <source>
        <dbReference type="Proteomes" id="UP000662701"/>
    </source>
</evidence>
<gene>
    <name evidence="3" type="primary">uppS</name>
    <name evidence="3" type="ORF">HKD19_03590</name>
</gene>